<name>A0A4Z2GJL0_9TELE</name>
<dbReference type="Proteomes" id="UP000314294">
    <property type="component" value="Unassembled WGS sequence"/>
</dbReference>
<sequence>MNGRLAGVICSSGYEMRCSRSSFSSPKCRRIFEADSEVYLVSVRAASLTDNEGSTSPNPGIDGFARSFSPEPPIDWGGIPPELAGVPEGGPEELNPDPEELNPVPEELNPGPEELNPGPEELNPGPEELNPGPEELNPVPEELNPVPGELNPASVGPTALMLGLAQRQSGVHHHATGNPRQRNPAAAHARLECVGAVSTDDPDANGLMLRFRTLSVHVDRAQYGLGQAILCDVTLQIRRQLHGQRTYFFPTGAFFIGYGETGEGHGKNRGISET</sequence>
<accession>A0A4Z2GJL0</accession>
<dbReference type="EMBL" id="SRLO01000517">
    <property type="protein sequence ID" value="TNN53391.1"/>
    <property type="molecule type" value="Genomic_DNA"/>
</dbReference>
<keyword evidence="3" id="KW-1185">Reference proteome</keyword>
<feature type="compositionally biased region" description="Polar residues" evidence="1">
    <location>
        <begin position="49"/>
        <end position="58"/>
    </location>
</feature>
<protein>
    <submittedName>
        <fullName evidence="2">Zinc finger protein 358</fullName>
    </submittedName>
</protein>
<feature type="compositionally biased region" description="Acidic residues" evidence="1">
    <location>
        <begin position="90"/>
        <end position="100"/>
    </location>
</feature>
<reference evidence="2 3" key="1">
    <citation type="submission" date="2019-03" db="EMBL/GenBank/DDBJ databases">
        <title>First draft genome of Liparis tanakae, snailfish: a comprehensive survey of snailfish specific genes.</title>
        <authorList>
            <person name="Kim W."/>
            <person name="Song I."/>
            <person name="Jeong J.-H."/>
            <person name="Kim D."/>
            <person name="Kim S."/>
            <person name="Ryu S."/>
            <person name="Song J.Y."/>
            <person name="Lee S.K."/>
        </authorList>
    </citation>
    <scope>NUCLEOTIDE SEQUENCE [LARGE SCALE GENOMIC DNA]</scope>
    <source>
        <tissue evidence="2">Muscle</tissue>
    </source>
</reference>
<evidence type="ECO:0000256" key="1">
    <source>
        <dbReference type="SAM" id="MobiDB-lite"/>
    </source>
</evidence>
<proteinExistence type="predicted"/>
<evidence type="ECO:0000313" key="2">
    <source>
        <dbReference type="EMBL" id="TNN53391.1"/>
    </source>
</evidence>
<dbReference type="AlphaFoldDB" id="A0A4Z2GJL0"/>
<feature type="region of interest" description="Disordered" evidence="1">
    <location>
        <begin position="49"/>
        <end position="138"/>
    </location>
</feature>
<organism evidence="2 3">
    <name type="scientific">Liparis tanakae</name>
    <name type="common">Tanaka's snailfish</name>
    <dbReference type="NCBI Taxonomy" id="230148"/>
    <lineage>
        <taxon>Eukaryota</taxon>
        <taxon>Metazoa</taxon>
        <taxon>Chordata</taxon>
        <taxon>Craniata</taxon>
        <taxon>Vertebrata</taxon>
        <taxon>Euteleostomi</taxon>
        <taxon>Actinopterygii</taxon>
        <taxon>Neopterygii</taxon>
        <taxon>Teleostei</taxon>
        <taxon>Neoteleostei</taxon>
        <taxon>Acanthomorphata</taxon>
        <taxon>Eupercaria</taxon>
        <taxon>Perciformes</taxon>
        <taxon>Cottioidei</taxon>
        <taxon>Cottales</taxon>
        <taxon>Liparidae</taxon>
        <taxon>Liparis</taxon>
    </lineage>
</organism>
<gene>
    <name evidence="2" type="primary">ZNF358_1</name>
    <name evidence="2" type="ORF">EYF80_036378</name>
</gene>
<comment type="caution">
    <text evidence="2">The sequence shown here is derived from an EMBL/GenBank/DDBJ whole genome shotgun (WGS) entry which is preliminary data.</text>
</comment>
<feature type="compositionally biased region" description="Low complexity" evidence="1">
    <location>
        <begin position="101"/>
        <end position="138"/>
    </location>
</feature>
<evidence type="ECO:0000313" key="3">
    <source>
        <dbReference type="Proteomes" id="UP000314294"/>
    </source>
</evidence>